<accession>A0A368SN91</accession>
<evidence type="ECO:0000313" key="2">
    <source>
        <dbReference type="EMBL" id="RCV43270.1"/>
    </source>
</evidence>
<dbReference type="AlphaFoldDB" id="A0A368SN91"/>
<feature type="compositionally biased region" description="Pro residues" evidence="1">
    <location>
        <begin position="83"/>
        <end position="96"/>
    </location>
</feature>
<organism evidence="2">
    <name type="scientific">Setaria italica</name>
    <name type="common">Foxtail millet</name>
    <name type="synonym">Panicum italicum</name>
    <dbReference type="NCBI Taxonomy" id="4555"/>
    <lineage>
        <taxon>Eukaryota</taxon>
        <taxon>Viridiplantae</taxon>
        <taxon>Streptophyta</taxon>
        <taxon>Embryophyta</taxon>
        <taxon>Tracheophyta</taxon>
        <taxon>Spermatophyta</taxon>
        <taxon>Magnoliopsida</taxon>
        <taxon>Liliopsida</taxon>
        <taxon>Poales</taxon>
        <taxon>Poaceae</taxon>
        <taxon>PACMAD clade</taxon>
        <taxon>Panicoideae</taxon>
        <taxon>Panicodae</taxon>
        <taxon>Paniceae</taxon>
        <taxon>Cenchrinae</taxon>
        <taxon>Setaria</taxon>
    </lineage>
</organism>
<feature type="region of interest" description="Disordered" evidence="1">
    <location>
        <begin position="1"/>
        <end position="151"/>
    </location>
</feature>
<name>A0A368SN91_SETIT</name>
<reference evidence="2" key="1">
    <citation type="journal article" date="2012" name="Nat. Biotechnol.">
        <title>Reference genome sequence of the model plant Setaria.</title>
        <authorList>
            <person name="Bennetzen J.L."/>
            <person name="Schmutz J."/>
            <person name="Wang H."/>
            <person name="Percifield R."/>
            <person name="Hawkins J."/>
            <person name="Pontaroli A.C."/>
            <person name="Estep M."/>
            <person name="Feng L."/>
            <person name="Vaughn J.N."/>
            <person name="Grimwood J."/>
            <person name="Jenkins J."/>
            <person name="Barry K."/>
            <person name="Lindquist E."/>
            <person name="Hellsten U."/>
            <person name="Deshpande S."/>
            <person name="Wang X."/>
            <person name="Wu X."/>
            <person name="Mitros T."/>
            <person name="Triplett J."/>
            <person name="Yang X."/>
            <person name="Ye C.Y."/>
            <person name="Mauro-Herrera M."/>
            <person name="Wang L."/>
            <person name="Li P."/>
            <person name="Sharma M."/>
            <person name="Sharma R."/>
            <person name="Ronald P.C."/>
            <person name="Panaud O."/>
            <person name="Kellogg E.A."/>
            <person name="Brutnell T.P."/>
            <person name="Doust A.N."/>
            <person name="Tuskan G.A."/>
            <person name="Rokhsar D."/>
            <person name="Devos K.M."/>
        </authorList>
    </citation>
    <scope>NUCLEOTIDE SEQUENCE [LARGE SCALE GENOMIC DNA]</scope>
    <source>
        <strain evidence="2">Yugu1</strain>
    </source>
</reference>
<evidence type="ECO:0000256" key="1">
    <source>
        <dbReference type="SAM" id="MobiDB-lite"/>
    </source>
</evidence>
<dbReference type="EMBL" id="CM003536">
    <property type="protein sequence ID" value="RCV43270.1"/>
    <property type="molecule type" value="Genomic_DNA"/>
</dbReference>
<feature type="compositionally biased region" description="Basic and acidic residues" evidence="1">
    <location>
        <begin position="61"/>
        <end position="82"/>
    </location>
</feature>
<protein>
    <submittedName>
        <fullName evidence="2">Uncharacterized protein</fullName>
    </submittedName>
</protein>
<feature type="compositionally biased region" description="Basic and acidic residues" evidence="1">
    <location>
        <begin position="109"/>
        <end position="151"/>
    </location>
</feature>
<sequence>MSSSPWPRHRPPHEQARPSPCSMTGIVAGREARSWVEGWSPPPGSGERGRVAAGDAAGEGPPRERGEERRSGGSCLEREGRDPAPPPRSPRPPSESPPNTGRRGSLPVREGRGRALPVRERLRREERGALREARRFGREGRGRAEGGLGDK</sequence>
<gene>
    <name evidence="2" type="ORF">SETIT_9G281400v2</name>
</gene>
<proteinExistence type="predicted"/>
<reference evidence="2" key="2">
    <citation type="submission" date="2015-07" db="EMBL/GenBank/DDBJ databases">
        <authorList>
            <person name="Noorani M."/>
        </authorList>
    </citation>
    <scope>NUCLEOTIDE SEQUENCE</scope>
    <source>
        <strain evidence="2">Yugu1</strain>
    </source>
</reference>